<sequence length="736" mass="82677">MGCISSSVDAEASKRRNHNKTDTKSPQTAPKGQQNNNAKTNNLSRFEQIVGTAKNIAAPSNMMPIVCLTLEAFPLITSFLHLEDSSPTEIQLPIVAASAPQNGRVICFSQLQFLNNRCLRTADTGKLITSAFNWISSGASQMTPVLALGFDKQAMTYVMKALQDLGFFAESGNNRSLFTNYKCIIIPSNINLEENNIMKNIIDYVNNGGGLAVFYSRSDISQLTMPINKLLSSFGLSYTYCLLNEDLDDADNIQVPPAFTYVRNSNFVPISAHFKAVVKQSNIDTSTLDDLVTTLRYYIMVCNESHTSQLLDIAQYAWDFLKRTNYSTPEGICPDLKHGIVVVLLQDLYTKLSIDQAQPIPEHVIFPGETGPDVKMEDYEFSLELIEDTWVSTGLWLPASKAASVVIESEENFTDIHIQIGSHHESLLTKPGPWKRWPTVVSIFPFEQSSVNVGTPFGGIVYAIFSPTEPLGQNKTIKFKFNGFCKHPRVVMSDPSIWEQTRDIEVPWGELDVGDLIFTLPTQKLKEIPNFQKVKDVYDVIVRGISNFMSMKTKKPYRFVFDIDTLDENLTGFGYPLIFHIDEIDPILFQLDHPTPGLFKAVSLMAIVSIREDCFDNQTETAIASIATAVIFQELFPGFDPFSFDGIQLPTLFTELWEIQSHYNAQLIPQTLAIFQDEQYPVSEVPDDMWIAFVREMCRIGNRDFTKLLERSRPIPLSISTSLQGLPPYQSSFMMS</sequence>
<dbReference type="EMBL" id="JAPFFF010000017">
    <property type="protein sequence ID" value="KAK8863934.1"/>
    <property type="molecule type" value="Genomic_DNA"/>
</dbReference>
<dbReference type="InterPro" id="IPR029062">
    <property type="entry name" value="Class_I_gatase-like"/>
</dbReference>
<dbReference type="PROSITE" id="PS51723">
    <property type="entry name" value="PEPTIDASE_M60"/>
    <property type="match status" value="1"/>
</dbReference>
<dbReference type="Proteomes" id="UP001470230">
    <property type="component" value="Unassembled WGS sequence"/>
</dbReference>
<name>A0ABR2IL03_9EUKA</name>
<dbReference type="Pfam" id="PF17291">
    <property type="entry name" value="M60-like_N"/>
    <property type="match status" value="1"/>
</dbReference>
<comment type="caution">
    <text evidence="4">The sequence shown here is derived from an EMBL/GenBank/DDBJ whole genome shotgun (WGS) entry which is preliminary data.</text>
</comment>
<dbReference type="PANTHER" id="PTHR15730:SF5">
    <property type="entry name" value="SI:CH211-210B2.2-RELATED"/>
    <property type="match status" value="1"/>
</dbReference>
<proteinExistence type="inferred from homology"/>
<feature type="compositionally biased region" description="Polar residues" evidence="2">
    <location>
        <begin position="24"/>
        <end position="41"/>
    </location>
</feature>
<keyword evidence="5" id="KW-1185">Reference proteome</keyword>
<organism evidence="4 5">
    <name type="scientific">Tritrichomonas musculus</name>
    <dbReference type="NCBI Taxonomy" id="1915356"/>
    <lineage>
        <taxon>Eukaryota</taxon>
        <taxon>Metamonada</taxon>
        <taxon>Parabasalia</taxon>
        <taxon>Tritrichomonadida</taxon>
        <taxon>Tritrichomonadidae</taxon>
        <taxon>Tritrichomonas</taxon>
    </lineage>
</organism>
<feature type="domain" description="Peptidase M60" evidence="3">
    <location>
        <begin position="388"/>
        <end position="701"/>
    </location>
</feature>
<feature type="region of interest" description="Disordered" evidence="2">
    <location>
        <begin position="1"/>
        <end position="41"/>
    </location>
</feature>
<dbReference type="SUPFAM" id="SSF52317">
    <property type="entry name" value="Class I glutamine amidotransferase-like"/>
    <property type="match status" value="1"/>
</dbReference>
<dbReference type="InterPro" id="IPR051244">
    <property type="entry name" value="TCAF"/>
</dbReference>
<dbReference type="PANTHER" id="PTHR15730">
    <property type="entry name" value="EXPERIMENTAL AUTOIMMUNE PROSTATITIS ANTIGEN 2-RELATED"/>
    <property type="match status" value="1"/>
</dbReference>
<comment type="similarity">
    <text evidence="1">Belongs to the TCAF family.</text>
</comment>
<dbReference type="SMART" id="SM01276">
    <property type="entry name" value="M60-like"/>
    <property type="match status" value="1"/>
</dbReference>
<gene>
    <name evidence="4" type="ORF">M9Y10_011627</name>
</gene>
<evidence type="ECO:0000313" key="4">
    <source>
        <dbReference type="EMBL" id="KAK8863934.1"/>
    </source>
</evidence>
<reference evidence="4 5" key="1">
    <citation type="submission" date="2024-04" db="EMBL/GenBank/DDBJ databases">
        <title>Tritrichomonas musculus Genome.</title>
        <authorList>
            <person name="Alves-Ferreira E."/>
            <person name="Grigg M."/>
            <person name="Lorenzi H."/>
            <person name="Galac M."/>
        </authorList>
    </citation>
    <scope>NUCLEOTIDE SEQUENCE [LARGE SCALE GENOMIC DNA]</scope>
    <source>
        <strain evidence="4 5">EAF2021</strain>
    </source>
</reference>
<evidence type="ECO:0000259" key="3">
    <source>
        <dbReference type="PROSITE" id="PS51723"/>
    </source>
</evidence>
<evidence type="ECO:0000256" key="2">
    <source>
        <dbReference type="SAM" id="MobiDB-lite"/>
    </source>
</evidence>
<dbReference type="InterPro" id="IPR031161">
    <property type="entry name" value="Peptidase_M60_dom"/>
</dbReference>
<evidence type="ECO:0000256" key="1">
    <source>
        <dbReference type="ARBA" id="ARBA00009770"/>
    </source>
</evidence>
<evidence type="ECO:0000313" key="5">
    <source>
        <dbReference type="Proteomes" id="UP001470230"/>
    </source>
</evidence>
<dbReference type="InterPro" id="IPR035423">
    <property type="entry name" value="M60-like_N"/>
</dbReference>
<accession>A0ABR2IL03</accession>
<protein>
    <recommendedName>
        <fullName evidence="3">Peptidase M60 domain-containing protein</fullName>
    </recommendedName>
</protein>
<feature type="compositionally biased region" description="Basic and acidic residues" evidence="2">
    <location>
        <begin position="11"/>
        <end position="23"/>
    </location>
</feature>